<dbReference type="GO" id="GO:0035485">
    <property type="term" value="F:adenine/guanine mispair binding"/>
    <property type="evidence" value="ECO:0007669"/>
    <property type="project" value="TreeGrafter"/>
</dbReference>
<feature type="domain" description="HhH-GPD" evidence="15">
    <location>
        <begin position="57"/>
        <end position="206"/>
    </location>
</feature>
<dbReference type="SUPFAM" id="SSF48150">
    <property type="entry name" value="DNA-glycosylase"/>
    <property type="match status" value="1"/>
</dbReference>
<dbReference type="GO" id="GO:0032357">
    <property type="term" value="F:oxidized purine DNA binding"/>
    <property type="evidence" value="ECO:0007669"/>
    <property type="project" value="TreeGrafter"/>
</dbReference>
<keyword evidence="7" id="KW-0479">Metal-binding</keyword>
<dbReference type="Pfam" id="PF10576">
    <property type="entry name" value="EndIII_4Fe-2S"/>
    <property type="match status" value="1"/>
</dbReference>
<dbReference type="InterPro" id="IPR003265">
    <property type="entry name" value="HhH-GPD_domain"/>
</dbReference>
<comment type="catalytic activity">
    <reaction evidence="1 14">
        <text>Hydrolyzes free adenine bases from 7,8-dihydro-8-oxoguanine:adenine mismatched double-stranded DNA, leaving an apurinic site.</text>
        <dbReference type="EC" id="3.2.2.31"/>
    </reaction>
</comment>
<evidence type="ECO:0000256" key="7">
    <source>
        <dbReference type="ARBA" id="ARBA00022723"/>
    </source>
</evidence>
<evidence type="ECO:0000256" key="11">
    <source>
        <dbReference type="ARBA" id="ARBA00023014"/>
    </source>
</evidence>
<evidence type="ECO:0000256" key="1">
    <source>
        <dbReference type="ARBA" id="ARBA00000843"/>
    </source>
</evidence>
<evidence type="ECO:0000313" key="16">
    <source>
        <dbReference type="EMBL" id="TFV69631.1"/>
    </source>
</evidence>
<dbReference type="InterPro" id="IPR023170">
    <property type="entry name" value="HhH_base_excis_C"/>
</dbReference>
<dbReference type="InterPro" id="IPR029119">
    <property type="entry name" value="MutY_C"/>
</dbReference>
<sequence>MSPRSALKARPEPAPSKATSRPNLLLAWYDRHRRRLPWRAAPGQASDPYRVWLSEIMLQQTTVKAVGPYFEKFVARWPDVAALGSASQDDVLRMWAGLGYYSRARNLHACAVAVTRAHGGIFPDTEEGLRALPGIGPYTAAAIAAIAFDRRTMPVDGNIERVVSRLFAVEEELPQAKPLIQQLAATLLADSRAGDSAQALMDLGASICTPKKPACSLCPLNEDCIARAQGTQETFPRKAPKKSGTLRRGAAFVVTRDDELLVRSRPEKGLLGGMTEVPGSDWLAGQDDAAAKRQAPALKGLSRWQRKAGVVTHVFTHFPLELVVYTAKAAAHTCAPEGMRWVPTATLAGEALPNVMRKVIAHALDLPPRRSS</sequence>
<keyword evidence="10 14" id="KW-0408">Iron</keyword>
<dbReference type="SMART" id="SM00525">
    <property type="entry name" value="FES"/>
    <property type="match status" value="1"/>
</dbReference>
<dbReference type="EC" id="3.2.2.31" evidence="4 14"/>
<evidence type="ECO:0000256" key="6">
    <source>
        <dbReference type="ARBA" id="ARBA00022485"/>
    </source>
</evidence>
<dbReference type="PROSITE" id="PS00764">
    <property type="entry name" value="ENDONUCLEASE_III_1"/>
    <property type="match status" value="1"/>
</dbReference>
<dbReference type="InterPro" id="IPR004036">
    <property type="entry name" value="Endonuclease-III-like_CS2"/>
</dbReference>
<dbReference type="GO" id="GO:0000701">
    <property type="term" value="F:purine-specific mismatch base pair DNA N-glycosylase activity"/>
    <property type="evidence" value="ECO:0007669"/>
    <property type="project" value="UniProtKB-EC"/>
</dbReference>
<dbReference type="Gene3D" id="1.10.340.30">
    <property type="entry name" value="Hypothetical protein, domain 2"/>
    <property type="match status" value="1"/>
</dbReference>
<dbReference type="EMBL" id="SPQS01000025">
    <property type="protein sequence ID" value="TFV69631.1"/>
    <property type="molecule type" value="Genomic_DNA"/>
</dbReference>
<keyword evidence="8 14" id="KW-0227">DNA damage</keyword>
<dbReference type="FunFam" id="1.10.340.30:FF:000002">
    <property type="entry name" value="Adenine DNA glycosylase"/>
    <property type="match status" value="1"/>
</dbReference>
<evidence type="ECO:0000259" key="15">
    <source>
        <dbReference type="SMART" id="SM00478"/>
    </source>
</evidence>
<evidence type="ECO:0000256" key="2">
    <source>
        <dbReference type="ARBA" id="ARBA00002933"/>
    </source>
</evidence>
<dbReference type="PANTHER" id="PTHR42944">
    <property type="entry name" value="ADENINE DNA GLYCOSYLASE"/>
    <property type="match status" value="1"/>
</dbReference>
<evidence type="ECO:0000256" key="8">
    <source>
        <dbReference type="ARBA" id="ARBA00022763"/>
    </source>
</evidence>
<dbReference type="InterPro" id="IPR011257">
    <property type="entry name" value="DNA_glycosylase"/>
</dbReference>
<evidence type="ECO:0000256" key="10">
    <source>
        <dbReference type="ARBA" id="ARBA00023004"/>
    </source>
</evidence>
<dbReference type="SMART" id="SM00478">
    <property type="entry name" value="ENDO3c"/>
    <property type="match status" value="1"/>
</dbReference>
<dbReference type="SUPFAM" id="SSF55811">
    <property type="entry name" value="Nudix"/>
    <property type="match status" value="1"/>
</dbReference>
<dbReference type="GO" id="GO:0051539">
    <property type="term" value="F:4 iron, 4 sulfur cluster binding"/>
    <property type="evidence" value="ECO:0007669"/>
    <property type="project" value="UniProtKB-UniRule"/>
</dbReference>
<dbReference type="GO" id="GO:0006284">
    <property type="term" value="P:base-excision repair"/>
    <property type="evidence" value="ECO:0007669"/>
    <property type="project" value="UniProtKB-UniRule"/>
</dbReference>
<dbReference type="PROSITE" id="PS01155">
    <property type="entry name" value="ENDONUCLEASE_III_2"/>
    <property type="match status" value="1"/>
</dbReference>
<reference evidence="16 17" key="1">
    <citation type="submission" date="2019-03" db="EMBL/GenBank/DDBJ databases">
        <title>Bradyrhizobium strains diversity.</title>
        <authorList>
            <person name="Urquiaga M.C.O."/>
            <person name="Hungria M."/>
            <person name="Delamuta J.R.M."/>
            <person name="Klepa M.S."/>
        </authorList>
    </citation>
    <scope>NUCLEOTIDE SEQUENCE [LARGE SCALE GENOMIC DNA]</scope>
    <source>
        <strain evidence="16 17">CNPSo 3426</strain>
    </source>
</reference>
<comment type="similarity">
    <text evidence="3 14">Belongs to the Nth/MutY family.</text>
</comment>
<dbReference type="Gene3D" id="1.10.1670.10">
    <property type="entry name" value="Helix-hairpin-Helix base-excision DNA repair enzymes (C-terminal)"/>
    <property type="match status" value="1"/>
</dbReference>
<keyword evidence="6" id="KW-0004">4Fe-4S</keyword>
<evidence type="ECO:0000256" key="4">
    <source>
        <dbReference type="ARBA" id="ARBA00012045"/>
    </source>
</evidence>
<dbReference type="GO" id="GO:0046872">
    <property type="term" value="F:metal ion binding"/>
    <property type="evidence" value="ECO:0007669"/>
    <property type="project" value="UniProtKB-UniRule"/>
</dbReference>
<name>A0A4Y9NP61_9BRAD</name>
<evidence type="ECO:0000313" key="17">
    <source>
        <dbReference type="Proteomes" id="UP000297700"/>
    </source>
</evidence>
<protein>
    <recommendedName>
        <fullName evidence="5 14">Adenine DNA glycosylase</fullName>
        <ecNumber evidence="4 14">3.2.2.31</ecNumber>
    </recommendedName>
</protein>
<gene>
    <name evidence="16" type="primary">mutY</name>
    <name evidence="16" type="ORF">E4K64_32245</name>
</gene>
<dbReference type="Pfam" id="PF00633">
    <property type="entry name" value="HHH"/>
    <property type="match status" value="1"/>
</dbReference>
<evidence type="ECO:0000256" key="13">
    <source>
        <dbReference type="ARBA" id="ARBA00023295"/>
    </source>
</evidence>
<evidence type="ECO:0000256" key="9">
    <source>
        <dbReference type="ARBA" id="ARBA00022801"/>
    </source>
</evidence>
<dbReference type="InterPro" id="IPR004035">
    <property type="entry name" value="Endouclease-III_FeS-bd_BS"/>
</dbReference>
<dbReference type="Gene3D" id="3.90.79.10">
    <property type="entry name" value="Nucleoside Triphosphate Pyrophosphohydrolase"/>
    <property type="match status" value="1"/>
</dbReference>
<keyword evidence="11" id="KW-0411">Iron-sulfur</keyword>
<dbReference type="AlphaFoldDB" id="A0A4Y9NP61"/>
<dbReference type="InterPro" id="IPR003651">
    <property type="entry name" value="Endonuclease3_FeS-loop_motif"/>
</dbReference>
<keyword evidence="13 14" id="KW-0326">Glycosidase</keyword>
<dbReference type="PANTHER" id="PTHR42944:SF1">
    <property type="entry name" value="ADENINE DNA GLYCOSYLASE"/>
    <property type="match status" value="1"/>
</dbReference>
<comment type="cofactor">
    <cofactor evidence="14">
        <name>[4Fe-4S] cluster</name>
        <dbReference type="ChEBI" id="CHEBI:49883"/>
    </cofactor>
    <text evidence="14">Binds 1 [4Fe-4S] cluster.</text>
</comment>
<dbReference type="CDD" id="cd03431">
    <property type="entry name" value="NUDIX_DNA_Glycosylase_C-MutY"/>
    <property type="match status" value="1"/>
</dbReference>
<comment type="caution">
    <text evidence="16">The sequence shown here is derived from an EMBL/GenBank/DDBJ whole genome shotgun (WGS) entry which is preliminary data.</text>
</comment>
<dbReference type="InterPro" id="IPR015797">
    <property type="entry name" value="NUDIX_hydrolase-like_dom_sf"/>
</dbReference>
<accession>A0A4Y9NP61</accession>
<keyword evidence="12" id="KW-0234">DNA repair</keyword>
<keyword evidence="9" id="KW-0378">Hydrolase</keyword>
<evidence type="ECO:0000256" key="5">
    <source>
        <dbReference type="ARBA" id="ARBA00022023"/>
    </source>
</evidence>
<dbReference type="InterPro" id="IPR044298">
    <property type="entry name" value="MIG/MutY"/>
</dbReference>
<proteinExistence type="inferred from homology"/>
<dbReference type="Pfam" id="PF00730">
    <property type="entry name" value="HhH-GPD"/>
    <property type="match status" value="1"/>
</dbReference>
<comment type="function">
    <text evidence="2">Adenine glycosylase active on G-A mispairs. MutY also corrects error-prone DNA synthesis past GO lesions which are due to the oxidatively damaged form of guanine: 7,8-dihydro-8-oxoguanine (8-oxo-dGTP).</text>
</comment>
<dbReference type="GO" id="GO:0034039">
    <property type="term" value="F:8-oxo-7,8-dihydroguanine DNA N-glycosylase activity"/>
    <property type="evidence" value="ECO:0007669"/>
    <property type="project" value="TreeGrafter"/>
</dbReference>
<dbReference type="Pfam" id="PF14815">
    <property type="entry name" value="NUDIX_4"/>
    <property type="match status" value="1"/>
</dbReference>
<dbReference type="InterPro" id="IPR005760">
    <property type="entry name" value="A/G_AdeGlyc_MutY"/>
</dbReference>
<evidence type="ECO:0000256" key="14">
    <source>
        <dbReference type="RuleBase" id="RU365096"/>
    </source>
</evidence>
<dbReference type="InterPro" id="IPR000445">
    <property type="entry name" value="HhH_motif"/>
</dbReference>
<dbReference type="CDD" id="cd00056">
    <property type="entry name" value="ENDO3c"/>
    <property type="match status" value="1"/>
</dbReference>
<organism evidence="16 17">
    <name type="scientific">Bradyrhizobium frederickii</name>
    <dbReference type="NCBI Taxonomy" id="2560054"/>
    <lineage>
        <taxon>Bacteria</taxon>
        <taxon>Pseudomonadati</taxon>
        <taxon>Pseudomonadota</taxon>
        <taxon>Alphaproteobacteria</taxon>
        <taxon>Hyphomicrobiales</taxon>
        <taxon>Nitrobacteraceae</taxon>
        <taxon>Bradyrhizobium</taxon>
    </lineage>
</organism>
<evidence type="ECO:0000256" key="3">
    <source>
        <dbReference type="ARBA" id="ARBA00008343"/>
    </source>
</evidence>
<dbReference type="Proteomes" id="UP000297700">
    <property type="component" value="Unassembled WGS sequence"/>
</dbReference>
<dbReference type="GO" id="GO:0006298">
    <property type="term" value="P:mismatch repair"/>
    <property type="evidence" value="ECO:0007669"/>
    <property type="project" value="TreeGrafter"/>
</dbReference>
<dbReference type="NCBIfam" id="TIGR01084">
    <property type="entry name" value="mutY"/>
    <property type="match status" value="1"/>
</dbReference>
<evidence type="ECO:0000256" key="12">
    <source>
        <dbReference type="ARBA" id="ARBA00023204"/>
    </source>
</evidence>
<dbReference type="RefSeq" id="WP_135166995.1">
    <property type="nucleotide sequence ID" value="NZ_SPQS01000025.1"/>
</dbReference>